<organism evidence="5">
    <name type="scientific">Rhizophora mucronata</name>
    <name type="common">Asiatic mangrove</name>
    <dbReference type="NCBI Taxonomy" id="61149"/>
    <lineage>
        <taxon>Eukaryota</taxon>
        <taxon>Viridiplantae</taxon>
        <taxon>Streptophyta</taxon>
        <taxon>Embryophyta</taxon>
        <taxon>Tracheophyta</taxon>
        <taxon>Spermatophyta</taxon>
        <taxon>Magnoliopsida</taxon>
        <taxon>eudicotyledons</taxon>
        <taxon>Gunneridae</taxon>
        <taxon>Pentapetalae</taxon>
        <taxon>rosids</taxon>
        <taxon>fabids</taxon>
        <taxon>Malpighiales</taxon>
        <taxon>Rhizophoraceae</taxon>
        <taxon>Rhizophora</taxon>
    </lineage>
</organism>
<protein>
    <recommendedName>
        <fullName evidence="4">K Homology domain-containing protein</fullName>
    </recommendedName>
</protein>
<dbReference type="GO" id="GO:0003723">
    <property type="term" value="F:RNA binding"/>
    <property type="evidence" value="ECO:0007669"/>
    <property type="project" value="UniProtKB-UniRule"/>
</dbReference>
<evidence type="ECO:0000256" key="3">
    <source>
        <dbReference type="SAM" id="MobiDB-lite"/>
    </source>
</evidence>
<dbReference type="EMBL" id="GGEC01015028">
    <property type="protein sequence ID" value="MBW95511.1"/>
    <property type="molecule type" value="Transcribed_RNA"/>
</dbReference>
<dbReference type="CDD" id="cd22460">
    <property type="entry name" value="KH-I_PEPPER_rpt2_like"/>
    <property type="match status" value="2"/>
</dbReference>
<feature type="region of interest" description="Disordered" evidence="3">
    <location>
        <begin position="1"/>
        <end position="44"/>
    </location>
</feature>
<name>A0A2P2JPX6_RHIMU</name>
<dbReference type="InterPro" id="IPR004087">
    <property type="entry name" value="KH_dom"/>
</dbReference>
<dbReference type="CDD" id="cd22459">
    <property type="entry name" value="KH-I_PEPPER_rpt1_like"/>
    <property type="match status" value="1"/>
</dbReference>
<feature type="domain" description="K Homology" evidence="4">
    <location>
        <begin position="43"/>
        <end position="113"/>
    </location>
</feature>
<reference evidence="5" key="1">
    <citation type="submission" date="2018-02" db="EMBL/GenBank/DDBJ databases">
        <title>Rhizophora mucronata_Transcriptome.</title>
        <authorList>
            <person name="Meera S.P."/>
            <person name="Sreeshan A."/>
            <person name="Augustine A."/>
        </authorList>
    </citation>
    <scope>NUCLEOTIDE SEQUENCE</scope>
    <source>
        <tissue evidence="5">Leaf</tissue>
    </source>
</reference>
<dbReference type="InterPro" id="IPR004088">
    <property type="entry name" value="KH_dom_type_1"/>
</dbReference>
<dbReference type="SMART" id="SM00322">
    <property type="entry name" value="KH"/>
    <property type="match status" value="5"/>
</dbReference>
<feature type="region of interest" description="Disordered" evidence="3">
    <location>
        <begin position="104"/>
        <end position="128"/>
    </location>
</feature>
<dbReference type="PROSITE" id="PS50084">
    <property type="entry name" value="KH_TYPE_1"/>
    <property type="match status" value="5"/>
</dbReference>
<sequence>MSTRLTPSKRPHDRKSAESNGKGKWPKTSSTDSFNQPSKSSPGNGVLRLLCPAAKTDSLFGKDGAVISQICQETGAKVSVEETVAGCDERVILIAGLQKDIEVNTKQSKEPGDIDASVAEEGDEQKDLDKDVEHKEIVAAEDSKAVQETLSLQKALLLVFERMVKAEPEADAREEENKMSSTVLLRLLVLSSQVGRILGKGGSVVKQMSAESGAQIRILPRDKLPLCASASDELVQITGEVDAVRRALQSVSLQLLENPLRDYDPSNGNSAGPSSHSSGNPLPRPETHPPVHHSFSGRGPLYASRPRDFYESGRLNPDPDILTFRLLCHDESVGSVIGKGGAIIKTIQQETGCEIKILEGVSDTDDRIIVISGPVHPDDRITAAQDALLRVHTRINRAIPDGKEKTVIARLLVASNQIGCLLGKGGSIMAEMRKTTGAYIRIWGKDQVPKCASEGEEVVQINGDYEVVREALLQITTRLRHHFFRDIFPSIDHPPNPTFLDHVPPFPPYLGRRELSPPFHAFHGFDAMGGPPPHASFYSRDDHSPFTHNVHRPGMPSHLIDRKPWGPQGHTEGGAPVNLPEFGGPPQRRFSIIGGVSHPAVITNTTIEVIVPRSLIPAICGEEGACLKQICEFSDAKITITEPKPGATETVIVISGTPEQTHAAQSLIQAFVMIEKEST</sequence>
<keyword evidence="1" id="KW-0677">Repeat</keyword>
<dbReference type="AlphaFoldDB" id="A0A2P2JPX6"/>
<evidence type="ECO:0000256" key="1">
    <source>
        <dbReference type="ARBA" id="ARBA00022737"/>
    </source>
</evidence>
<feature type="compositionally biased region" description="Polar residues" evidence="3">
    <location>
        <begin position="266"/>
        <end position="280"/>
    </location>
</feature>
<feature type="domain" description="K Homology" evidence="4">
    <location>
        <begin position="405"/>
        <end position="480"/>
    </location>
</feature>
<dbReference type="Gene3D" id="3.30.1370.10">
    <property type="entry name" value="K Homology domain, type 1"/>
    <property type="match status" value="5"/>
</dbReference>
<dbReference type="PANTHER" id="PTHR10288">
    <property type="entry name" value="KH DOMAIN CONTAINING RNA BINDING PROTEIN"/>
    <property type="match status" value="1"/>
</dbReference>
<keyword evidence="2" id="KW-0694">RNA-binding</keyword>
<dbReference type="SUPFAM" id="SSF54791">
    <property type="entry name" value="Eukaryotic type KH-domain (KH-domain type I)"/>
    <property type="match status" value="5"/>
</dbReference>
<feature type="compositionally biased region" description="Polar residues" evidence="3">
    <location>
        <begin position="27"/>
        <end position="43"/>
    </location>
</feature>
<evidence type="ECO:0000313" key="5">
    <source>
        <dbReference type="EMBL" id="MBW95511.1"/>
    </source>
</evidence>
<dbReference type="InterPro" id="IPR036612">
    <property type="entry name" value="KH_dom_type_1_sf"/>
</dbReference>
<evidence type="ECO:0000256" key="2">
    <source>
        <dbReference type="PROSITE-ProRule" id="PRU00117"/>
    </source>
</evidence>
<accession>A0A2P2JPX6</accession>
<feature type="domain" description="K Homology" evidence="4">
    <location>
        <begin position="181"/>
        <end position="256"/>
    </location>
</feature>
<feature type="domain" description="K Homology" evidence="4">
    <location>
        <begin position="320"/>
        <end position="393"/>
    </location>
</feature>
<evidence type="ECO:0000259" key="4">
    <source>
        <dbReference type="SMART" id="SM00322"/>
    </source>
</evidence>
<dbReference type="Pfam" id="PF00013">
    <property type="entry name" value="KH_1"/>
    <property type="match status" value="5"/>
</dbReference>
<feature type="domain" description="K Homology" evidence="4">
    <location>
        <begin position="603"/>
        <end position="673"/>
    </location>
</feature>
<feature type="region of interest" description="Disordered" evidence="3">
    <location>
        <begin position="259"/>
        <end position="299"/>
    </location>
</feature>
<proteinExistence type="predicted"/>